<dbReference type="SMART" id="SM00863">
    <property type="entry name" value="tRNA_SAD"/>
    <property type="match status" value="1"/>
</dbReference>
<evidence type="ECO:0000313" key="13">
    <source>
        <dbReference type="EMBL" id="HIY67094.1"/>
    </source>
</evidence>
<dbReference type="GO" id="GO:0005524">
    <property type="term" value="F:ATP binding"/>
    <property type="evidence" value="ECO:0007669"/>
    <property type="project" value="UniProtKB-KW"/>
</dbReference>
<gene>
    <name evidence="13" type="ORF">H9830_12565</name>
</gene>
<sequence>GGPWSRELCAGTHVSSSAKIGLISVTGESSVSASSRRVEALVGTDAFRQLAAERALVNELTTNLKTPREQLVPRIQELAADLKKAQRRIQEYEAASLAKRVPEIAGGATRVGDVLLATSSVGSVNSVDDLRSLVAQVRTQFGSDAAVVALAGEVNDKPMVVVGTNERARDAGVKAGPLAKTAATILGGGGGGKPDMAQGGGSDTNKIPAALDAVRDGIRA</sequence>
<comment type="caution">
    <text evidence="13">The sequence shown here is derived from an EMBL/GenBank/DDBJ whole genome shotgun (WGS) entry which is preliminary data.</text>
</comment>
<protein>
    <recommendedName>
        <fullName evidence="3">Alanine--tRNA ligase</fullName>
        <ecNumber evidence="2">6.1.1.7</ecNumber>
    </recommendedName>
    <alternativeName>
        <fullName evidence="11">Alanyl-tRNA synthetase</fullName>
    </alternativeName>
</protein>
<evidence type="ECO:0000256" key="2">
    <source>
        <dbReference type="ARBA" id="ARBA00013168"/>
    </source>
</evidence>
<comment type="similarity">
    <text evidence="1">Belongs to the class-II aminoacyl-tRNA synthetase family.</text>
</comment>
<dbReference type="InterPro" id="IPR018163">
    <property type="entry name" value="Thr/Ala-tRNA-synth_IIc_edit"/>
</dbReference>
<keyword evidence="4" id="KW-0820">tRNA-binding</keyword>
<evidence type="ECO:0000256" key="6">
    <source>
        <dbReference type="ARBA" id="ARBA00022741"/>
    </source>
</evidence>
<organism evidence="13 14">
    <name type="scientific">Candidatus Agrococcus pullicola</name>
    <dbReference type="NCBI Taxonomy" id="2838429"/>
    <lineage>
        <taxon>Bacteria</taxon>
        <taxon>Bacillati</taxon>
        <taxon>Actinomycetota</taxon>
        <taxon>Actinomycetes</taxon>
        <taxon>Micrococcales</taxon>
        <taxon>Microbacteriaceae</taxon>
        <taxon>Agrococcus</taxon>
    </lineage>
</organism>
<evidence type="ECO:0000256" key="7">
    <source>
        <dbReference type="ARBA" id="ARBA00022840"/>
    </source>
</evidence>
<dbReference type="SUPFAM" id="SSF55186">
    <property type="entry name" value="ThrRS/AlaRS common domain"/>
    <property type="match status" value="1"/>
</dbReference>
<keyword evidence="7" id="KW-0067">ATP-binding</keyword>
<dbReference type="InterPro" id="IPR003156">
    <property type="entry name" value="DHHA1_dom"/>
</dbReference>
<name>A0A9D1YWD7_9MICO</name>
<keyword evidence="6" id="KW-0547">Nucleotide-binding</keyword>
<keyword evidence="10" id="KW-0030">Aminoacyl-tRNA synthetase</keyword>
<dbReference type="PANTHER" id="PTHR11777">
    <property type="entry name" value="ALANYL-TRNA SYNTHETASE"/>
    <property type="match status" value="1"/>
</dbReference>
<dbReference type="PANTHER" id="PTHR11777:SF9">
    <property type="entry name" value="ALANINE--TRNA LIGASE, CYTOPLASMIC"/>
    <property type="match status" value="1"/>
</dbReference>
<accession>A0A9D1YWD7</accession>
<feature type="non-terminal residue" evidence="13">
    <location>
        <position position="1"/>
    </location>
</feature>
<dbReference type="InterPro" id="IPR050058">
    <property type="entry name" value="Ala-tRNA_ligase"/>
</dbReference>
<proteinExistence type="inferred from homology"/>
<dbReference type="Gene3D" id="3.30.980.10">
    <property type="entry name" value="Threonyl-trna Synthetase, Chain A, domain 2"/>
    <property type="match status" value="1"/>
</dbReference>
<evidence type="ECO:0000256" key="9">
    <source>
        <dbReference type="ARBA" id="ARBA00022917"/>
    </source>
</evidence>
<evidence type="ECO:0000256" key="4">
    <source>
        <dbReference type="ARBA" id="ARBA00022555"/>
    </source>
</evidence>
<evidence type="ECO:0000259" key="12">
    <source>
        <dbReference type="SMART" id="SM00863"/>
    </source>
</evidence>
<keyword evidence="8" id="KW-0694">RNA-binding</keyword>
<evidence type="ECO:0000256" key="8">
    <source>
        <dbReference type="ARBA" id="ARBA00022884"/>
    </source>
</evidence>
<dbReference type="Pfam" id="PF02272">
    <property type="entry name" value="DHHA1"/>
    <property type="match status" value="1"/>
</dbReference>
<dbReference type="GO" id="GO:0000049">
    <property type="term" value="F:tRNA binding"/>
    <property type="evidence" value="ECO:0007669"/>
    <property type="project" value="UniProtKB-KW"/>
</dbReference>
<evidence type="ECO:0000256" key="11">
    <source>
        <dbReference type="ARBA" id="ARBA00032577"/>
    </source>
</evidence>
<dbReference type="GO" id="GO:0005829">
    <property type="term" value="C:cytosol"/>
    <property type="evidence" value="ECO:0007669"/>
    <property type="project" value="TreeGrafter"/>
</dbReference>
<dbReference type="GO" id="GO:0006419">
    <property type="term" value="P:alanyl-tRNA aminoacylation"/>
    <property type="evidence" value="ECO:0007669"/>
    <property type="project" value="TreeGrafter"/>
</dbReference>
<dbReference type="Proteomes" id="UP000824005">
    <property type="component" value="Unassembled WGS sequence"/>
</dbReference>
<feature type="domain" description="Threonyl/alanyl tRNA synthetase SAD" evidence="12">
    <location>
        <begin position="1"/>
        <end position="39"/>
    </location>
</feature>
<reference evidence="13" key="1">
    <citation type="journal article" date="2021" name="PeerJ">
        <title>Extensive microbial diversity within the chicken gut microbiome revealed by metagenomics and culture.</title>
        <authorList>
            <person name="Gilroy R."/>
            <person name="Ravi A."/>
            <person name="Getino M."/>
            <person name="Pursley I."/>
            <person name="Horton D.L."/>
            <person name="Alikhan N.F."/>
            <person name="Baker D."/>
            <person name="Gharbi K."/>
            <person name="Hall N."/>
            <person name="Watson M."/>
            <person name="Adriaenssens E.M."/>
            <person name="Foster-Nyarko E."/>
            <person name="Jarju S."/>
            <person name="Secka A."/>
            <person name="Antonio M."/>
            <person name="Oren A."/>
            <person name="Chaudhuri R.R."/>
            <person name="La Ragione R."/>
            <person name="Hildebrand F."/>
            <person name="Pallen M.J."/>
        </authorList>
    </citation>
    <scope>NUCLEOTIDE SEQUENCE</scope>
    <source>
        <strain evidence="13">ChiGjej1B1-98</strain>
    </source>
</reference>
<dbReference type="GO" id="GO:0002161">
    <property type="term" value="F:aminoacyl-tRNA deacylase activity"/>
    <property type="evidence" value="ECO:0007669"/>
    <property type="project" value="TreeGrafter"/>
</dbReference>
<dbReference type="EMBL" id="DXDC01000380">
    <property type="protein sequence ID" value="HIY67094.1"/>
    <property type="molecule type" value="Genomic_DNA"/>
</dbReference>
<reference evidence="13" key="2">
    <citation type="submission" date="2021-04" db="EMBL/GenBank/DDBJ databases">
        <authorList>
            <person name="Gilroy R."/>
        </authorList>
    </citation>
    <scope>NUCLEOTIDE SEQUENCE</scope>
    <source>
        <strain evidence="13">ChiGjej1B1-98</strain>
    </source>
</reference>
<evidence type="ECO:0000256" key="1">
    <source>
        <dbReference type="ARBA" id="ARBA00008226"/>
    </source>
</evidence>
<keyword evidence="9" id="KW-0648">Protein biosynthesis</keyword>
<evidence type="ECO:0000256" key="5">
    <source>
        <dbReference type="ARBA" id="ARBA00022598"/>
    </source>
</evidence>
<dbReference type="FunFam" id="3.10.310.40:FF:000001">
    <property type="entry name" value="Alanine--tRNA ligase"/>
    <property type="match status" value="1"/>
</dbReference>
<evidence type="ECO:0000256" key="10">
    <source>
        <dbReference type="ARBA" id="ARBA00023146"/>
    </source>
</evidence>
<dbReference type="GO" id="GO:0004813">
    <property type="term" value="F:alanine-tRNA ligase activity"/>
    <property type="evidence" value="ECO:0007669"/>
    <property type="project" value="UniProtKB-EC"/>
</dbReference>
<dbReference type="InterPro" id="IPR012947">
    <property type="entry name" value="tRNA_SAD"/>
</dbReference>
<evidence type="ECO:0000256" key="3">
    <source>
        <dbReference type="ARBA" id="ARBA00017959"/>
    </source>
</evidence>
<evidence type="ECO:0000313" key="14">
    <source>
        <dbReference type="Proteomes" id="UP000824005"/>
    </source>
</evidence>
<dbReference type="AlphaFoldDB" id="A0A9D1YWD7"/>
<dbReference type="EC" id="6.1.1.7" evidence="2"/>
<dbReference type="Gene3D" id="3.10.310.40">
    <property type="match status" value="1"/>
</dbReference>
<dbReference type="Pfam" id="PF07973">
    <property type="entry name" value="tRNA_SAD"/>
    <property type="match status" value="1"/>
</dbReference>
<keyword evidence="5 13" id="KW-0436">Ligase</keyword>